<dbReference type="PANTHER" id="PTHR33336">
    <property type="entry name" value="QUINOL MONOOXYGENASE YGIN-RELATED"/>
    <property type="match status" value="1"/>
</dbReference>
<dbReference type="Gene3D" id="3.30.70.100">
    <property type="match status" value="1"/>
</dbReference>
<evidence type="ECO:0000313" key="3">
    <source>
        <dbReference type="Proteomes" id="UP000019140"/>
    </source>
</evidence>
<name>W4LVA8_9BACT</name>
<evidence type="ECO:0000259" key="1">
    <source>
        <dbReference type="PROSITE" id="PS51725"/>
    </source>
</evidence>
<dbReference type="InterPro" id="IPR011008">
    <property type="entry name" value="Dimeric_a/b-barrel"/>
</dbReference>
<dbReference type="Proteomes" id="UP000019140">
    <property type="component" value="Unassembled WGS sequence"/>
</dbReference>
<dbReference type="SUPFAM" id="SSF54909">
    <property type="entry name" value="Dimeric alpha+beta barrel"/>
    <property type="match status" value="1"/>
</dbReference>
<keyword evidence="3" id="KW-1185">Reference proteome</keyword>
<dbReference type="EMBL" id="AZHX01001636">
    <property type="protein sequence ID" value="ETX01292.1"/>
    <property type="molecule type" value="Genomic_DNA"/>
</dbReference>
<dbReference type="PROSITE" id="PS51725">
    <property type="entry name" value="ABM"/>
    <property type="match status" value="1"/>
</dbReference>
<reference evidence="2 3" key="1">
    <citation type="journal article" date="2014" name="Nature">
        <title>An environmental bacterial taxon with a large and distinct metabolic repertoire.</title>
        <authorList>
            <person name="Wilson M.C."/>
            <person name="Mori T."/>
            <person name="Ruckert C."/>
            <person name="Uria A.R."/>
            <person name="Helf M.J."/>
            <person name="Takada K."/>
            <person name="Gernert C."/>
            <person name="Steffens U.A."/>
            <person name="Heycke N."/>
            <person name="Schmitt S."/>
            <person name="Rinke C."/>
            <person name="Helfrich E.J."/>
            <person name="Brachmann A.O."/>
            <person name="Gurgui C."/>
            <person name="Wakimoto T."/>
            <person name="Kracht M."/>
            <person name="Crusemann M."/>
            <person name="Hentschel U."/>
            <person name="Abe I."/>
            <person name="Matsunaga S."/>
            <person name="Kalinowski J."/>
            <person name="Takeyama H."/>
            <person name="Piel J."/>
        </authorList>
    </citation>
    <scope>NUCLEOTIDE SEQUENCE [LARGE SCALE GENOMIC DNA]</scope>
    <source>
        <strain evidence="3">TSY2</strain>
    </source>
</reference>
<evidence type="ECO:0000313" key="2">
    <source>
        <dbReference type="EMBL" id="ETX01292.1"/>
    </source>
</evidence>
<comment type="caution">
    <text evidence="2">The sequence shown here is derived from an EMBL/GenBank/DDBJ whole genome shotgun (WGS) entry which is preliminary data.</text>
</comment>
<organism evidence="2 3">
    <name type="scientific">Candidatus Entotheonella gemina</name>
    <dbReference type="NCBI Taxonomy" id="1429439"/>
    <lineage>
        <taxon>Bacteria</taxon>
        <taxon>Pseudomonadati</taxon>
        <taxon>Nitrospinota/Tectimicrobiota group</taxon>
        <taxon>Candidatus Tectimicrobiota</taxon>
        <taxon>Candidatus Entotheonellia</taxon>
        <taxon>Candidatus Entotheonellales</taxon>
        <taxon>Candidatus Entotheonellaceae</taxon>
        <taxon>Candidatus Entotheonella</taxon>
    </lineage>
</organism>
<proteinExistence type="predicted"/>
<gene>
    <name evidence="2" type="ORF">ETSY2_37485</name>
</gene>
<dbReference type="InterPro" id="IPR050744">
    <property type="entry name" value="AI-2_Isomerase_LsrG"/>
</dbReference>
<protein>
    <recommendedName>
        <fullName evidence="1">ABM domain-containing protein</fullName>
    </recommendedName>
</protein>
<dbReference type="GO" id="GO:0003824">
    <property type="term" value="F:catalytic activity"/>
    <property type="evidence" value="ECO:0007669"/>
    <property type="project" value="TreeGrafter"/>
</dbReference>
<dbReference type="InterPro" id="IPR007138">
    <property type="entry name" value="ABM_dom"/>
</dbReference>
<dbReference type="HOGENOM" id="CLU_131496_6_4_7"/>
<sequence>MAVRIIVTMDAVPGKRDDLAEAFNAICPEVEQEPGCQQYEMHQSLAHPNRLVLLEKWDDEASLKVHQERMNERRANGFNADDYRAERWVERFVD</sequence>
<feature type="domain" description="ABM" evidence="1">
    <location>
        <begin position="3"/>
        <end position="92"/>
    </location>
</feature>
<accession>W4LVA8</accession>
<dbReference type="AlphaFoldDB" id="W4LVA8"/>
<dbReference type="PANTHER" id="PTHR33336:SF15">
    <property type="entry name" value="ABM DOMAIN-CONTAINING PROTEIN"/>
    <property type="match status" value="1"/>
</dbReference>
<dbReference type="Pfam" id="PF03992">
    <property type="entry name" value="ABM"/>
    <property type="match status" value="1"/>
</dbReference>